<dbReference type="Proteomes" id="UP001280581">
    <property type="component" value="Unassembled WGS sequence"/>
</dbReference>
<dbReference type="SUPFAM" id="SSF50475">
    <property type="entry name" value="FMN-binding split barrel"/>
    <property type="match status" value="1"/>
</dbReference>
<comment type="caution">
    <text evidence="3">The sequence shown here is derived from an EMBL/GenBank/DDBJ whole genome shotgun (WGS) entry which is preliminary data.</text>
</comment>
<dbReference type="Pfam" id="PF01613">
    <property type="entry name" value="Flavin_Reduct"/>
    <property type="match status" value="1"/>
</dbReference>
<dbReference type="GO" id="GO:0010181">
    <property type="term" value="F:FMN binding"/>
    <property type="evidence" value="ECO:0007669"/>
    <property type="project" value="InterPro"/>
</dbReference>
<sequence>MKTAIRNLMRHVPSSVSIITVCAKHPGEQKAQVLPVGSAISSLTMVTLDPPHVSFNIKTPSRTLSAIREAGDSFRVHFLDDSLEAAKIAHNFTQGNSEQVLAERAHIFNFATDPTNESKSGPPRIVSSAVVASMNCRLVHEAFVADHVVAIARVEEFRSGEELKPTLLYHQGKYKKNTGSVLLDPQLHAKPIKKYVEPAVRDVTSPEPEGIRTP</sequence>
<dbReference type="GO" id="GO:0042602">
    <property type="term" value="F:riboflavin reductase (NADPH) activity"/>
    <property type="evidence" value="ECO:0007669"/>
    <property type="project" value="TreeGrafter"/>
</dbReference>
<dbReference type="InterPro" id="IPR002563">
    <property type="entry name" value="Flavin_Rdtase-like_dom"/>
</dbReference>
<dbReference type="PANTHER" id="PTHR30466">
    <property type="entry name" value="FLAVIN REDUCTASE"/>
    <property type="match status" value="1"/>
</dbReference>
<dbReference type="PANTHER" id="PTHR30466:SF1">
    <property type="entry name" value="FMN REDUCTASE (NADH) RUTF"/>
    <property type="match status" value="1"/>
</dbReference>
<keyword evidence="4" id="KW-1185">Reference proteome</keyword>
<evidence type="ECO:0000256" key="1">
    <source>
        <dbReference type="ARBA" id="ARBA00023002"/>
    </source>
</evidence>
<accession>A0AAN6LWH8</accession>
<gene>
    <name evidence="3" type="ORF">GRF29_103g810243</name>
</gene>
<name>A0AAN6LWH8_9PLEO</name>
<dbReference type="Gene3D" id="2.30.110.10">
    <property type="entry name" value="Electron Transport, Fmn-binding Protein, Chain A"/>
    <property type="match status" value="1"/>
</dbReference>
<dbReference type="SMART" id="SM00903">
    <property type="entry name" value="Flavin_Reduct"/>
    <property type="match status" value="1"/>
</dbReference>
<dbReference type="InterPro" id="IPR050268">
    <property type="entry name" value="NADH-dep_flavin_reductase"/>
</dbReference>
<evidence type="ECO:0000313" key="3">
    <source>
        <dbReference type="EMBL" id="KAK3207387.1"/>
    </source>
</evidence>
<evidence type="ECO:0000259" key="2">
    <source>
        <dbReference type="SMART" id="SM00903"/>
    </source>
</evidence>
<protein>
    <recommendedName>
        <fullName evidence="2">Flavin reductase like domain-containing protein</fullName>
    </recommendedName>
</protein>
<reference evidence="3 4" key="1">
    <citation type="submission" date="2021-02" db="EMBL/GenBank/DDBJ databases">
        <title>Genome assembly of Pseudopithomyces chartarum.</title>
        <authorList>
            <person name="Jauregui R."/>
            <person name="Singh J."/>
            <person name="Voisey C."/>
        </authorList>
    </citation>
    <scope>NUCLEOTIDE SEQUENCE [LARGE SCALE GENOMIC DNA]</scope>
    <source>
        <strain evidence="3 4">AGR01</strain>
    </source>
</reference>
<feature type="domain" description="Flavin reductase like" evidence="2">
    <location>
        <begin position="9"/>
        <end position="176"/>
    </location>
</feature>
<proteinExistence type="predicted"/>
<dbReference type="EMBL" id="WVTA01000009">
    <property type="protein sequence ID" value="KAK3207387.1"/>
    <property type="molecule type" value="Genomic_DNA"/>
</dbReference>
<dbReference type="AlphaFoldDB" id="A0AAN6LWH8"/>
<keyword evidence="1" id="KW-0560">Oxidoreductase</keyword>
<dbReference type="InterPro" id="IPR012349">
    <property type="entry name" value="Split_barrel_FMN-bd"/>
</dbReference>
<evidence type="ECO:0000313" key="4">
    <source>
        <dbReference type="Proteomes" id="UP001280581"/>
    </source>
</evidence>
<organism evidence="3 4">
    <name type="scientific">Pseudopithomyces chartarum</name>
    <dbReference type="NCBI Taxonomy" id="1892770"/>
    <lineage>
        <taxon>Eukaryota</taxon>
        <taxon>Fungi</taxon>
        <taxon>Dikarya</taxon>
        <taxon>Ascomycota</taxon>
        <taxon>Pezizomycotina</taxon>
        <taxon>Dothideomycetes</taxon>
        <taxon>Pleosporomycetidae</taxon>
        <taxon>Pleosporales</taxon>
        <taxon>Massarineae</taxon>
        <taxon>Didymosphaeriaceae</taxon>
        <taxon>Pseudopithomyces</taxon>
    </lineage>
</organism>